<dbReference type="RefSeq" id="WP_284333200.1">
    <property type="nucleotide sequence ID" value="NZ_BSOA01000043.1"/>
</dbReference>
<feature type="domain" description="HTH tetR-type" evidence="3">
    <location>
        <begin position="9"/>
        <end position="69"/>
    </location>
</feature>
<dbReference type="InterPro" id="IPR001647">
    <property type="entry name" value="HTH_TetR"/>
</dbReference>
<dbReference type="Gene3D" id="1.10.357.10">
    <property type="entry name" value="Tetracycline Repressor, domain 2"/>
    <property type="match status" value="1"/>
</dbReference>
<dbReference type="PANTHER" id="PTHR30055">
    <property type="entry name" value="HTH-TYPE TRANSCRIPTIONAL REGULATOR RUTR"/>
    <property type="match status" value="1"/>
</dbReference>
<keyword evidence="5" id="KW-1185">Reference proteome</keyword>
<evidence type="ECO:0000256" key="2">
    <source>
        <dbReference type="PROSITE-ProRule" id="PRU00335"/>
    </source>
</evidence>
<dbReference type="SUPFAM" id="SSF46689">
    <property type="entry name" value="Homeodomain-like"/>
    <property type="match status" value="1"/>
</dbReference>
<gene>
    <name evidence="4" type="ORF">GCM10007898_33380</name>
</gene>
<comment type="caution">
    <text evidence="4">The sequence shown here is derived from an EMBL/GenBank/DDBJ whole genome shotgun (WGS) entry which is preliminary data.</text>
</comment>
<sequence>MEIMKPKDEKKLDAVVAATCRLAAERGLFGLTLTEIAKAAGIGTSTLYVYFADKEALFNEVFRRAKHEAVDFYGSDVDPTAPLKAQARQVWNKMIDHRLQRYDQVSFMEQFVGSSFMNEESRSYSARISGGLTQIFIEGQEAEILKAVPVPFLASLVVGSVRETARLIRAQSILDTEESRTTAFQLCWDGIRA</sequence>
<dbReference type="Pfam" id="PF00440">
    <property type="entry name" value="TetR_N"/>
    <property type="match status" value="1"/>
</dbReference>
<evidence type="ECO:0000259" key="3">
    <source>
        <dbReference type="PROSITE" id="PS50977"/>
    </source>
</evidence>
<protein>
    <recommendedName>
        <fullName evidence="3">HTH tetR-type domain-containing protein</fullName>
    </recommendedName>
</protein>
<dbReference type="Proteomes" id="UP001156627">
    <property type="component" value="Unassembled WGS sequence"/>
</dbReference>
<evidence type="ECO:0000256" key="1">
    <source>
        <dbReference type="ARBA" id="ARBA00023125"/>
    </source>
</evidence>
<evidence type="ECO:0000313" key="4">
    <source>
        <dbReference type="EMBL" id="GLQ89763.1"/>
    </source>
</evidence>
<dbReference type="Pfam" id="PF16295">
    <property type="entry name" value="TetR_C_10"/>
    <property type="match status" value="1"/>
</dbReference>
<dbReference type="InterPro" id="IPR009057">
    <property type="entry name" value="Homeodomain-like_sf"/>
</dbReference>
<dbReference type="EMBL" id="BSOA01000043">
    <property type="protein sequence ID" value="GLQ89763.1"/>
    <property type="molecule type" value="Genomic_DNA"/>
</dbReference>
<dbReference type="InterPro" id="IPR050109">
    <property type="entry name" value="HTH-type_TetR-like_transc_reg"/>
</dbReference>
<dbReference type="SUPFAM" id="SSF48498">
    <property type="entry name" value="Tetracyclin repressor-like, C-terminal domain"/>
    <property type="match status" value="1"/>
</dbReference>
<keyword evidence="1 2" id="KW-0238">DNA-binding</keyword>
<dbReference type="PROSITE" id="PS50977">
    <property type="entry name" value="HTH_TETR_2"/>
    <property type="match status" value="1"/>
</dbReference>
<feature type="DNA-binding region" description="H-T-H motif" evidence="2">
    <location>
        <begin position="32"/>
        <end position="51"/>
    </location>
</feature>
<dbReference type="PRINTS" id="PR00455">
    <property type="entry name" value="HTHTETR"/>
</dbReference>
<evidence type="ECO:0000313" key="5">
    <source>
        <dbReference type="Proteomes" id="UP001156627"/>
    </source>
</evidence>
<proteinExistence type="predicted"/>
<name>A0ABQ5XDP1_9GAMM</name>
<dbReference type="InterPro" id="IPR036271">
    <property type="entry name" value="Tet_transcr_reg_TetR-rel_C_sf"/>
</dbReference>
<dbReference type="InterPro" id="IPR032551">
    <property type="entry name" value="BscR_C"/>
</dbReference>
<reference evidence="5" key="1">
    <citation type="journal article" date="2019" name="Int. J. Syst. Evol. Microbiol.">
        <title>The Global Catalogue of Microorganisms (GCM) 10K type strain sequencing project: providing services to taxonomists for standard genome sequencing and annotation.</title>
        <authorList>
            <consortium name="The Broad Institute Genomics Platform"/>
            <consortium name="The Broad Institute Genome Sequencing Center for Infectious Disease"/>
            <person name="Wu L."/>
            <person name="Ma J."/>
        </authorList>
    </citation>
    <scope>NUCLEOTIDE SEQUENCE [LARGE SCALE GENOMIC DNA]</scope>
    <source>
        <strain evidence="5">NBRC 111981</strain>
    </source>
</reference>
<organism evidence="4 5">
    <name type="scientific">Dyella flagellata</name>
    <dbReference type="NCBI Taxonomy" id="1867833"/>
    <lineage>
        <taxon>Bacteria</taxon>
        <taxon>Pseudomonadati</taxon>
        <taxon>Pseudomonadota</taxon>
        <taxon>Gammaproteobacteria</taxon>
        <taxon>Lysobacterales</taxon>
        <taxon>Rhodanobacteraceae</taxon>
        <taxon>Dyella</taxon>
    </lineage>
</organism>
<accession>A0ABQ5XDP1</accession>